<accession>A0ACC1QUW4</accession>
<comment type="caution">
    <text evidence="1">The sequence shown here is derived from an EMBL/GenBank/DDBJ whole genome shotgun (WGS) entry which is preliminary data.</text>
</comment>
<dbReference type="EMBL" id="JANAKD010000472">
    <property type="protein sequence ID" value="KAJ3493583.1"/>
    <property type="molecule type" value="Genomic_DNA"/>
</dbReference>
<evidence type="ECO:0000313" key="1">
    <source>
        <dbReference type="EMBL" id="KAJ3493583.1"/>
    </source>
</evidence>
<reference evidence="1" key="1">
    <citation type="submission" date="2022-07" db="EMBL/GenBank/DDBJ databases">
        <title>Genome Sequence of Lecanicillium saksenae.</title>
        <authorList>
            <person name="Buettner E."/>
        </authorList>
    </citation>
    <scope>NUCLEOTIDE SEQUENCE</scope>
    <source>
        <strain evidence="1">VT-O1</strain>
    </source>
</reference>
<gene>
    <name evidence="1" type="ORF">NLG97_g4642</name>
</gene>
<organism evidence="1 2">
    <name type="scientific">Lecanicillium saksenae</name>
    <dbReference type="NCBI Taxonomy" id="468837"/>
    <lineage>
        <taxon>Eukaryota</taxon>
        <taxon>Fungi</taxon>
        <taxon>Dikarya</taxon>
        <taxon>Ascomycota</taxon>
        <taxon>Pezizomycotina</taxon>
        <taxon>Sordariomycetes</taxon>
        <taxon>Hypocreomycetidae</taxon>
        <taxon>Hypocreales</taxon>
        <taxon>Cordycipitaceae</taxon>
        <taxon>Lecanicillium</taxon>
    </lineage>
</organism>
<keyword evidence="2" id="KW-1185">Reference proteome</keyword>
<protein>
    <submittedName>
        <fullName evidence="1">Uncharacterized protein</fullName>
    </submittedName>
</protein>
<proteinExistence type="predicted"/>
<evidence type="ECO:0000313" key="2">
    <source>
        <dbReference type="Proteomes" id="UP001148737"/>
    </source>
</evidence>
<sequence length="563" mass="59862">MAFFLPILVATLAAASPMSQFITKQALASVPEGWALQGAAPADQQLNLHIRVKEENLDQLQKRLLEISDPDHKDYGKHMTKDEVDALTAPTKDTVDSVTKWLASHGIQAGELSSGMLSVSVSVNQAKQMLDADYGVYTHADTGREIVRATSYSLPQAVHGAIEMVQPTTLFSDFGASKKMLAVKKKGQTSLQARQGDICSNEGSSTSCLRQDYNINGYTPTKGKTTLGICGFLGEFPSEDDLSSYLRKYDPDVPSNTTFSYQQINDGPGSAGGQGEADLDAQIAVALVYPIETIFYSTGGSPPHGPGGEQNEPYLEWLNYTLALKTPSQTYSISYGDDETTVPTDYAKTVCDLFMKLGARGVSVLAAAGDSGAGGRSACQNGQIKKFQPSFPASCPWVTTVGGTYRYGDSESGFADGGSGFSDFFGQPDYQKTVVDAYVATLSKTVTGAFNASGRAYPDIAASYEPYPIFQGGFEGQSGGTSASTPATASIIALLNDYLVANGKQPLGFLNPWLYKKGYQGVRDIAKGASNVCGSKTAFPAKKGWDASTGFGVPDFAKLKELV</sequence>
<dbReference type="Proteomes" id="UP001148737">
    <property type="component" value="Unassembled WGS sequence"/>
</dbReference>
<name>A0ACC1QUW4_9HYPO</name>